<dbReference type="EMBL" id="MAHX01000013">
    <property type="protein sequence ID" value="OPC65933.1"/>
    <property type="molecule type" value="Genomic_DNA"/>
</dbReference>
<evidence type="ECO:0000259" key="1">
    <source>
        <dbReference type="PROSITE" id="PS50943"/>
    </source>
</evidence>
<reference evidence="2 3" key="1">
    <citation type="submission" date="2016-06" db="EMBL/GenBank/DDBJ databases">
        <title>Revisiting the taxonomy of the Elizabethkingia Genus based on Whole-Genome Sequencing, Optical Mapping, and MALDI-TOF.</title>
        <authorList>
            <person name="Nicholson A.C."/>
        </authorList>
    </citation>
    <scope>NUCLEOTIDE SEQUENCE [LARGE SCALE GENOMIC DNA]</scope>
    <source>
        <strain evidence="2 3">G4070</strain>
    </source>
</reference>
<accession>A0A1T3MMR9</accession>
<dbReference type="PROSITE" id="PS50943">
    <property type="entry name" value="HTH_CROC1"/>
    <property type="match status" value="1"/>
</dbReference>
<sequence length="113" mass="13674">MKNLKLRNIRIDKGYRQREIAEILHTDVSNYSRKENGEIVIYKEEWEKIAVFLDVPLEDIYEPDRKYQRRKLTNKDYIIILEDQNLLLKTELGKIKSQMEIMKTEIEKILDSM</sequence>
<dbReference type="GO" id="GO:0003677">
    <property type="term" value="F:DNA binding"/>
    <property type="evidence" value="ECO:0007669"/>
    <property type="project" value="InterPro"/>
</dbReference>
<protein>
    <recommendedName>
        <fullName evidence="1">HTH cro/C1-type domain-containing protein</fullName>
    </recommendedName>
</protein>
<feature type="domain" description="HTH cro/C1-type" evidence="1">
    <location>
        <begin position="6"/>
        <end position="60"/>
    </location>
</feature>
<dbReference type="Proteomes" id="UP000190813">
    <property type="component" value="Unassembled WGS sequence"/>
</dbReference>
<comment type="caution">
    <text evidence="2">The sequence shown here is derived from an EMBL/GenBank/DDBJ whole genome shotgun (WGS) entry which is preliminary data.</text>
</comment>
<gene>
    <name evidence="2" type="ORF">BAZ10_01475</name>
</gene>
<dbReference type="InterPro" id="IPR010982">
    <property type="entry name" value="Lambda_DNA-bd_dom_sf"/>
</dbReference>
<keyword evidence="3" id="KW-1185">Reference proteome</keyword>
<dbReference type="SMART" id="SM00530">
    <property type="entry name" value="HTH_XRE"/>
    <property type="match status" value="1"/>
</dbReference>
<evidence type="ECO:0000313" key="2">
    <source>
        <dbReference type="EMBL" id="OPC65933.1"/>
    </source>
</evidence>
<dbReference type="RefSeq" id="WP_078771530.1">
    <property type="nucleotide sequence ID" value="NZ_MAHX01000013.1"/>
</dbReference>
<name>A0A1T3MMR9_9FLAO</name>
<evidence type="ECO:0000313" key="3">
    <source>
        <dbReference type="Proteomes" id="UP000190813"/>
    </source>
</evidence>
<dbReference type="Pfam" id="PF01381">
    <property type="entry name" value="HTH_3"/>
    <property type="match status" value="1"/>
</dbReference>
<dbReference type="Gene3D" id="1.10.260.40">
    <property type="entry name" value="lambda repressor-like DNA-binding domains"/>
    <property type="match status" value="1"/>
</dbReference>
<dbReference type="InterPro" id="IPR001387">
    <property type="entry name" value="Cro/C1-type_HTH"/>
</dbReference>
<organism evidence="2 3">
    <name type="scientific">Elizabethkingia occulta</name>
    <dbReference type="NCBI Taxonomy" id="1867263"/>
    <lineage>
        <taxon>Bacteria</taxon>
        <taxon>Pseudomonadati</taxon>
        <taxon>Bacteroidota</taxon>
        <taxon>Flavobacteriia</taxon>
        <taxon>Flavobacteriales</taxon>
        <taxon>Weeksellaceae</taxon>
        <taxon>Elizabethkingia</taxon>
    </lineage>
</organism>
<dbReference type="SUPFAM" id="SSF47413">
    <property type="entry name" value="lambda repressor-like DNA-binding domains"/>
    <property type="match status" value="1"/>
</dbReference>
<proteinExistence type="predicted"/>
<dbReference type="CDD" id="cd00093">
    <property type="entry name" value="HTH_XRE"/>
    <property type="match status" value="1"/>
</dbReference>
<dbReference type="AlphaFoldDB" id="A0A1T3MMR9"/>